<dbReference type="Proteomes" id="UP001479436">
    <property type="component" value="Unassembled WGS sequence"/>
</dbReference>
<name>A0ABR2VMH0_9FUNG</name>
<reference evidence="1 2" key="1">
    <citation type="submission" date="2023-04" db="EMBL/GenBank/DDBJ databases">
        <title>Genome of Basidiobolus ranarum AG-B5.</title>
        <authorList>
            <person name="Stajich J.E."/>
            <person name="Carter-House D."/>
            <person name="Gryganskyi A."/>
        </authorList>
    </citation>
    <scope>NUCLEOTIDE SEQUENCE [LARGE SCALE GENOMIC DNA]</scope>
    <source>
        <strain evidence="1 2">AG-B5</strain>
    </source>
</reference>
<sequence>MANSIYYEEVAATALSLIKKKIHKPAGYIQYVATNSGNSPDNKLTLSLAMLQRKVRNLSKTKTKRDRIAHIKEESHHTHSGADVSLYIKDSYLAIQAIR</sequence>
<evidence type="ECO:0000313" key="1">
    <source>
        <dbReference type="EMBL" id="KAK9680767.1"/>
    </source>
</evidence>
<organism evidence="1 2">
    <name type="scientific">Basidiobolus ranarum</name>
    <dbReference type="NCBI Taxonomy" id="34480"/>
    <lineage>
        <taxon>Eukaryota</taxon>
        <taxon>Fungi</taxon>
        <taxon>Fungi incertae sedis</taxon>
        <taxon>Zoopagomycota</taxon>
        <taxon>Entomophthoromycotina</taxon>
        <taxon>Basidiobolomycetes</taxon>
        <taxon>Basidiobolales</taxon>
        <taxon>Basidiobolaceae</taxon>
        <taxon>Basidiobolus</taxon>
    </lineage>
</organism>
<evidence type="ECO:0000313" key="2">
    <source>
        <dbReference type="Proteomes" id="UP001479436"/>
    </source>
</evidence>
<keyword evidence="2" id="KW-1185">Reference proteome</keyword>
<gene>
    <name evidence="1" type="ORF">K7432_015850</name>
</gene>
<dbReference type="EMBL" id="JASJQH010009185">
    <property type="protein sequence ID" value="KAK9680767.1"/>
    <property type="molecule type" value="Genomic_DNA"/>
</dbReference>
<comment type="caution">
    <text evidence="1">The sequence shown here is derived from an EMBL/GenBank/DDBJ whole genome shotgun (WGS) entry which is preliminary data.</text>
</comment>
<proteinExistence type="predicted"/>
<protein>
    <submittedName>
        <fullName evidence="1">Uncharacterized protein</fullName>
    </submittedName>
</protein>
<accession>A0ABR2VMH0</accession>